<reference evidence="1 2" key="1">
    <citation type="submission" date="2020-08" db="EMBL/GenBank/DDBJ databases">
        <title>Genomic Encyclopedia of Type Strains, Phase IV (KMG-IV): sequencing the most valuable type-strain genomes for metagenomic binning, comparative biology and taxonomic classification.</title>
        <authorList>
            <person name="Goeker M."/>
        </authorList>
    </citation>
    <scope>NUCLEOTIDE SEQUENCE [LARGE SCALE GENOMIC DNA]</scope>
    <source>
        <strain evidence="1 2">DSM 25335</strain>
    </source>
</reference>
<accession>A0A7W8HZR1</accession>
<evidence type="ECO:0008006" key="3">
    <source>
        <dbReference type="Google" id="ProtNLM"/>
    </source>
</evidence>
<dbReference type="RefSeq" id="WP_183255182.1">
    <property type="nucleotide sequence ID" value="NZ_BAAAFF010000001.1"/>
</dbReference>
<dbReference type="InterPro" id="IPR017850">
    <property type="entry name" value="Alkaline_phosphatase_core_sf"/>
</dbReference>
<sequence length="443" mass="49140">MTVLLLALNEVNVDYVRAYVAKGKLPVLGRLIDQYGVAETTSEKSYHELEPWIQWVTAHTGMTLAEHGVFRLGDIVRTDLPQIWEVLESQGLTVGAVSPMNAKNSCYSPAFFIPDPWTETPVTGSLLMRKFHRAVARSVNENAAAKLTASSAFWLAVGMAVYARPANYPRYGSMILSALRGRSWAKALILDQILADIFVSQVRRSGVGFASLFLNAAAHIQHHYMFNSSCYDGVHVNPDWYISPEVDPILQVYEIYDAIVDQIQNLVPSARLILATGLHQDPHSETTYYWRLRDHAGFLKRIGVVMDRVHPLMSRDFVVDCPDAEAAEAAERLLTSVRSADGTSLFEVDNRGRDLFVMLTWPHDIPLDFVYFVDGVPHHGLREEVGFVAIKNGKHNGMGYLVDTGSPKVANEVIPLTELPARIAAACGVSWSLPTAERLHSAA</sequence>
<proteinExistence type="predicted"/>
<protein>
    <recommendedName>
        <fullName evidence="3">Type I phosphodiesterase / nucleotide pyrophosphatase</fullName>
    </recommendedName>
</protein>
<evidence type="ECO:0000313" key="2">
    <source>
        <dbReference type="Proteomes" id="UP000566663"/>
    </source>
</evidence>
<name>A0A7W8HZR1_9CAUL</name>
<organism evidence="1 2">
    <name type="scientific">Brevundimonas basaltis</name>
    <dbReference type="NCBI Taxonomy" id="472166"/>
    <lineage>
        <taxon>Bacteria</taxon>
        <taxon>Pseudomonadati</taxon>
        <taxon>Pseudomonadota</taxon>
        <taxon>Alphaproteobacteria</taxon>
        <taxon>Caulobacterales</taxon>
        <taxon>Caulobacteraceae</taxon>
        <taxon>Brevundimonas</taxon>
    </lineage>
</organism>
<gene>
    <name evidence="1" type="ORF">HNQ67_002153</name>
</gene>
<dbReference type="Gene3D" id="3.40.720.10">
    <property type="entry name" value="Alkaline Phosphatase, subunit A"/>
    <property type="match status" value="1"/>
</dbReference>
<dbReference type="EMBL" id="JACHFZ010000004">
    <property type="protein sequence ID" value="MBB5292629.1"/>
    <property type="molecule type" value="Genomic_DNA"/>
</dbReference>
<dbReference type="SUPFAM" id="SSF53649">
    <property type="entry name" value="Alkaline phosphatase-like"/>
    <property type="match status" value="1"/>
</dbReference>
<dbReference type="Proteomes" id="UP000566663">
    <property type="component" value="Unassembled WGS sequence"/>
</dbReference>
<evidence type="ECO:0000313" key="1">
    <source>
        <dbReference type="EMBL" id="MBB5292629.1"/>
    </source>
</evidence>
<dbReference type="AlphaFoldDB" id="A0A7W8HZR1"/>
<keyword evidence="2" id="KW-1185">Reference proteome</keyword>
<comment type="caution">
    <text evidence="1">The sequence shown here is derived from an EMBL/GenBank/DDBJ whole genome shotgun (WGS) entry which is preliminary data.</text>
</comment>